<dbReference type="AlphaFoldDB" id="A0AAP2REX3"/>
<dbReference type="Proteomes" id="UP001320159">
    <property type="component" value="Unassembled WGS sequence"/>
</dbReference>
<dbReference type="RefSeq" id="WP_230742131.1">
    <property type="nucleotide sequence ID" value="NZ_PGCK01000007.1"/>
</dbReference>
<proteinExistence type="predicted"/>
<dbReference type="EMBL" id="PGCK01000007">
    <property type="protein sequence ID" value="MCD1295280.1"/>
    <property type="molecule type" value="Genomic_DNA"/>
</dbReference>
<protein>
    <submittedName>
        <fullName evidence="1">Uncharacterized protein</fullName>
    </submittedName>
</protein>
<reference evidence="1 2" key="1">
    <citation type="submission" date="2017-11" db="EMBL/GenBank/DDBJ databases">
        <title>Isolation and Characterization of Family Methanocellaceae Species from Potential Methane Hydrate Area Offshore Southwestern Taiwan.</title>
        <authorList>
            <person name="Zhang W.-L."/>
            <person name="Chen W.-C."/>
            <person name="Lai M.-C."/>
            <person name="Chen S.-C."/>
        </authorList>
    </citation>
    <scope>NUCLEOTIDE SEQUENCE [LARGE SCALE GENOMIC DNA]</scope>
    <source>
        <strain evidence="1 2">CWC-04</strain>
    </source>
</reference>
<organism evidence="1 2">
    <name type="scientific">Methanooceanicella nereidis</name>
    <dbReference type="NCBI Taxonomy" id="2052831"/>
    <lineage>
        <taxon>Archaea</taxon>
        <taxon>Methanobacteriati</taxon>
        <taxon>Methanobacteriota</taxon>
        <taxon>Stenosarchaea group</taxon>
        <taxon>Methanomicrobia</taxon>
        <taxon>Methanocellales</taxon>
        <taxon>Methanocellaceae</taxon>
        <taxon>Methanooceanicella</taxon>
    </lineage>
</organism>
<gene>
    <name evidence="1" type="ORF">CUJ83_09740</name>
</gene>
<comment type="caution">
    <text evidence="1">The sequence shown here is derived from an EMBL/GenBank/DDBJ whole genome shotgun (WGS) entry which is preliminary data.</text>
</comment>
<accession>A0AAP2REX3</accession>
<evidence type="ECO:0000313" key="1">
    <source>
        <dbReference type="EMBL" id="MCD1295280.1"/>
    </source>
</evidence>
<evidence type="ECO:0000313" key="2">
    <source>
        <dbReference type="Proteomes" id="UP001320159"/>
    </source>
</evidence>
<sequence length="116" mass="13144">MLEARYGDIAISTYKTRQKGRIEEYYLCEPIGSKDDDGTPLNLNGHRITGIKAIYRRDINKTPVTADDKISIRYDPDKDLNSEELIGSILQKYGPGKLLKPELCEGLCRLRSLNNV</sequence>
<name>A0AAP2REX3_9EURY</name>
<keyword evidence="2" id="KW-1185">Reference proteome</keyword>